<dbReference type="InterPro" id="IPR035986">
    <property type="entry name" value="PKD_dom_sf"/>
</dbReference>
<accession>A0A919FRA2</accession>
<evidence type="ECO:0000313" key="2">
    <source>
        <dbReference type="EMBL" id="GHH71012.1"/>
    </source>
</evidence>
<sequence length="220" mass="23684">MCFLRDLGGATVLAESCTEGRQLAYAGIECEDDEQPVGALFEQRRVSGEWSDAALVEEESCLAERRQQIDIPAAAARAFQEMEIAPSDVNVQPPDGWTLVNVDTIAFTDTTPRTLSTSLFGIPVEIRAVPNTYAWDFGDGSAPLTTTDPGAPYPAHTIAHAYAKKGAATISLTTTWRGQFRLAGEPTWRDVAGEGTTVSSSDSLEILEARARLVEDLYGG</sequence>
<organism evidence="2 3">
    <name type="scientific">Promicromonospora soli</name>
    <dbReference type="NCBI Taxonomy" id="2035533"/>
    <lineage>
        <taxon>Bacteria</taxon>
        <taxon>Bacillati</taxon>
        <taxon>Actinomycetota</taxon>
        <taxon>Actinomycetes</taxon>
        <taxon>Micrococcales</taxon>
        <taxon>Promicromonosporaceae</taxon>
        <taxon>Promicromonospora</taxon>
    </lineage>
</organism>
<proteinExistence type="predicted"/>
<dbReference type="GO" id="GO:0005975">
    <property type="term" value="P:carbohydrate metabolic process"/>
    <property type="evidence" value="ECO:0007669"/>
    <property type="project" value="UniProtKB-ARBA"/>
</dbReference>
<dbReference type="InterPro" id="IPR013783">
    <property type="entry name" value="Ig-like_fold"/>
</dbReference>
<dbReference type="InterPro" id="IPR000601">
    <property type="entry name" value="PKD_dom"/>
</dbReference>
<keyword evidence="3" id="KW-1185">Reference proteome</keyword>
<gene>
    <name evidence="2" type="ORF">GCM10017772_18620</name>
</gene>
<evidence type="ECO:0000313" key="3">
    <source>
        <dbReference type="Proteomes" id="UP000627369"/>
    </source>
</evidence>
<evidence type="ECO:0000259" key="1">
    <source>
        <dbReference type="PROSITE" id="PS50093"/>
    </source>
</evidence>
<feature type="domain" description="PKD" evidence="1">
    <location>
        <begin position="130"/>
        <end position="175"/>
    </location>
</feature>
<dbReference type="Gene3D" id="2.60.40.10">
    <property type="entry name" value="Immunoglobulins"/>
    <property type="match status" value="1"/>
</dbReference>
<dbReference type="PROSITE" id="PS50093">
    <property type="entry name" value="PKD"/>
    <property type="match status" value="1"/>
</dbReference>
<reference evidence="2" key="2">
    <citation type="submission" date="2020-09" db="EMBL/GenBank/DDBJ databases">
        <authorList>
            <person name="Sun Q."/>
            <person name="Zhou Y."/>
        </authorList>
    </citation>
    <scope>NUCLEOTIDE SEQUENCE</scope>
    <source>
        <strain evidence="2">CGMCC 4.7398</strain>
    </source>
</reference>
<dbReference type="SUPFAM" id="SSF49299">
    <property type="entry name" value="PKD domain"/>
    <property type="match status" value="1"/>
</dbReference>
<dbReference type="AlphaFoldDB" id="A0A919FRA2"/>
<reference evidence="2" key="1">
    <citation type="journal article" date="2014" name="Int. J. Syst. Evol. Microbiol.">
        <title>Complete genome sequence of Corynebacterium casei LMG S-19264T (=DSM 44701T), isolated from a smear-ripened cheese.</title>
        <authorList>
            <consortium name="US DOE Joint Genome Institute (JGI-PGF)"/>
            <person name="Walter F."/>
            <person name="Albersmeier A."/>
            <person name="Kalinowski J."/>
            <person name="Ruckert C."/>
        </authorList>
    </citation>
    <scope>NUCLEOTIDE SEQUENCE</scope>
    <source>
        <strain evidence="2">CGMCC 4.7398</strain>
    </source>
</reference>
<name>A0A919FRA2_9MICO</name>
<comment type="caution">
    <text evidence="2">The sequence shown here is derived from an EMBL/GenBank/DDBJ whole genome shotgun (WGS) entry which is preliminary data.</text>
</comment>
<dbReference type="EMBL" id="BNAS01000002">
    <property type="protein sequence ID" value="GHH71012.1"/>
    <property type="molecule type" value="Genomic_DNA"/>
</dbReference>
<dbReference type="Proteomes" id="UP000627369">
    <property type="component" value="Unassembled WGS sequence"/>
</dbReference>
<protein>
    <recommendedName>
        <fullName evidence="1">PKD domain-containing protein</fullName>
    </recommendedName>
</protein>